<evidence type="ECO:0000313" key="2">
    <source>
        <dbReference type="EMBL" id="SIR93988.1"/>
    </source>
</evidence>
<accession>A0A1N7F0W8</accession>
<dbReference type="Pfam" id="PF08021">
    <property type="entry name" value="FAD_binding_9"/>
    <property type="match status" value="1"/>
</dbReference>
<proteinExistence type="predicted"/>
<dbReference type="Gene3D" id="3.40.50.80">
    <property type="entry name" value="Nucleotide-binding domain of ferredoxin-NADP reductase (FNR) module"/>
    <property type="match status" value="1"/>
</dbReference>
<dbReference type="EMBL" id="FTNT01000004">
    <property type="protein sequence ID" value="SIR93988.1"/>
    <property type="molecule type" value="Genomic_DNA"/>
</dbReference>
<dbReference type="InterPro" id="IPR013113">
    <property type="entry name" value="SIP_FAD-bd"/>
</dbReference>
<sequence>MVSVTPLGYPNHMSRGFQGLVLKALGANDYRLTVTDVTDIGPHYRRIGFDAGGLLDHHPYHATQWIRMWIPNGDKLQQRGYTLVDPRPDENRFDVEFALHDTPASEWARAAATGDVIDATVMGSKFAMPSPAPSEYVVFGDTASLPAINSLLDEADSVPARIWLEWQYPDDRALPVHANDASTVTWVQRIDDGRLMREAADAITPDDDAYGWVACDMRTTRHIAKRLRSTLAKNAVKSQAYWT</sequence>
<dbReference type="Gene3D" id="2.40.30.10">
    <property type="entry name" value="Translation factors"/>
    <property type="match status" value="1"/>
</dbReference>
<name>A0A1N7F0W8_9NOCA</name>
<dbReference type="SUPFAM" id="SSF63380">
    <property type="entry name" value="Riboflavin synthase domain-like"/>
    <property type="match status" value="1"/>
</dbReference>
<dbReference type="Pfam" id="PF04954">
    <property type="entry name" value="SIP"/>
    <property type="match status" value="1"/>
</dbReference>
<dbReference type="Proteomes" id="UP000186218">
    <property type="component" value="Unassembled WGS sequence"/>
</dbReference>
<dbReference type="InterPro" id="IPR039374">
    <property type="entry name" value="SIP_fam"/>
</dbReference>
<feature type="domain" description="FAD-binding FR-type" evidence="1">
    <location>
        <begin position="27"/>
        <end position="129"/>
    </location>
</feature>
<evidence type="ECO:0000313" key="3">
    <source>
        <dbReference type="Proteomes" id="UP000186218"/>
    </source>
</evidence>
<protein>
    <submittedName>
        <fullName evidence="2">NADPH-dependent ferric siderophore reductase, contains FAD-binding and SIP domains</fullName>
    </submittedName>
</protein>
<dbReference type="PROSITE" id="PS51384">
    <property type="entry name" value="FAD_FR"/>
    <property type="match status" value="1"/>
</dbReference>
<gene>
    <name evidence="2" type="ORF">SAMN05445060_1706</name>
</gene>
<evidence type="ECO:0000259" key="1">
    <source>
        <dbReference type="PROSITE" id="PS51384"/>
    </source>
</evidence>
<dbReference type="InterPro" id="IPR039261">
    <property type="entry name" value="FNR_nucleotide-bd"/>
</dbReference>
<dbReference type="AlphaFoldDB" id="A0A1N7F0W8"/>
<organism evidence="2 3">
    <name type="scientific">Williamsia sterculiae</name>
    <dbReference type="NCBI Taxonomy" id="1344003"/>
    <lineage>
        <taxon>Bacteria</taxon>
        <taxon>Bacillati</taxon>
        <taxon>Actinomycetota</taxon>
        <taxon>Actinomycetes</taxon>
        <taxon>Mycobacteriales</taxon>
        <taxon>Nocardiaceae</taxon>
        <taxon>Williamsia</taxon>
    </lineage>
</organism>
<dbReference type="InterPro" id="IPR017927">
    <property type="entry name" value="FAD-bd_FR_type"/>
</dbReference>
<dbReference type="InterPro" id="IPR007037">
    <property type="entry name" value="SIP_rossman_dom"/>
</dbReference>
<reference evidence="2 3" key="1">
    <citation type="submission" date="2017-01" db="EMBL/GenBank/DDBJ databases">
        <authorList>
            <person name="Mah S.A."/>
            <person name="Swanson W.J."/>
            <person name="Moy G.W."/>
            <person name="Vacquier V.D."/>
        </authorList>
    </citation>
    <scope>NUCLEOTIDE SEQUENCE [LARGE SCALE GENOMIC DNA]</scope>
    <source>
        <strain evidence="2 3">CPCC 203464</strain>
    </source>
</reference>
<dbReference type="InterPro" id="IPR017938">
    <property type="entry name" value="Riboflavin_synthase-like_b-brl"/>
</dbReference>
<dbReference type="GO" id="GO:0016491">
    <property type="term" value="F:oxidoreductase activity"/>
    <property type="evidence" value="ECO:0007669"/>
    <property type="project" value="InterPro"/>
</dbReference>
<dbReference type="STRING" id="1344003.SAMN05445060_1706"/>
<dbReference type="CDD" id="cd06193">
    <property type="entry name" value="siderophore_interacting"/>
    <property type="match status" value="1"/>
</dbReference>
<dbReference type="PANTHER" id="PTHR30157:SF0">
    <property type="entry name" value="NADPH-DEPENDENT FERRIC-CHELATE REDUCTASE"/>
    <property type="match status" value="1"/>
</dbReference>
<keyword evidence="3" id="KW-1185">Reference proteome</keyword>
<dbReference type="PANTHER" id="PTHR30157">
    <property type="entry name" value="FERRIC REDUCTASE, NADPH-DEPENDENT"/>
    <property type="match status" value="1"/>
</dbReference>